<dbReference type="NCBIfam" id="TIGR02765">
    <property type="entry name" value="crypto_DASH"/>
    <property type="match status" value="1"/>
</dbReference>
<comment type="function">
    <text evidence="6">May have a photoreceptor function.</text>
</comment>
<comment type="caution">
    <text evidence="9">The sequence shown here is derived from an EMBL/GenBank/DDBJ whole genome shotgun (WGS) entry which is preliminary data.</text>
</comment>
<evidence type="ECO:0000256" key="5">
    <source>
        <dbReference type="PIRSR" id="PIRSR602081-2"/>
    </source>
</evidence>
<dbReference type="PANTHER" id="PTHR11455">
    <property type="entry name" value="CRYPTOCHROME"/>
    <property type="match status" value="1"/>
</dbReference>
<dbReference type="GO" id="GO:0003904">
    <property type="term" value="F:deoxyribodipyrimidine photo-lyase activity"/>
    <property type="evidence" value="ECO:0007669"/>
    <property type="project" value="TreeGrafter"/>
</dbReference>
<evidence type="ECO:0000256" key="1">
    <source>
        <dbReference type="ARBA" id="ARBA00005862"/>
    </source>
</evidence>
<dbReference type="InterPro" id="IPR002081">
    <property type="entry name" value="Cryptochrome/DNA_photolyase_1"/>
</dbReference>
<feature type="binding site" evidence="4">
    <location>
        <begin position="40"/>
        <end position="44"/>
    </location>
    <ligand>
        <name>FAD</name>
        <dbReference type="ChEBI" id="CHEBI:57692"/>
    </ligand>
</feature>
<feature type="binding site" evidence="4">
    <location>
        <position position="27"/>
    </location>
    <ligand>
        <name>FAD</name>
        <dbReference type="ChEBI" id="CHEBI:57692"/>
    </ligand>
</feature>
<feature type="site" description="Electron transfer via tryptophanyl radical" evidence="5">
    <location>
        <position position="188"/>
    </location>
</feature>
<dbReference type="InterPro" id="IPR036134">
    <property type="entry name" value="Crypto/Photolyase_FAD-like_sf"/>
</dbReference>
<evidence type="ECO:0000256" key="6">
    <source>
        <dbReference type="RuleBase" id="RU367151"/>
    </source>
</evidence>
<dbReference type="PANTHER" id="PTHR11455:SF22">
    <property type="entry name" value="CRYPTOCHROME DASH"/>
    <property type="match status" value="1"/>
</dbReference>
<evidence type="ECO:0000259" key="8">
    <source>
        <dbReference type="Pfam" id="PF03441"/>
    </source>
</evidence>
<dbReference type="Proteomes" id="UP000631114">
    <property type="component" value="Unassembled WGS sequence"/>
</dbReference>
<dbReference type="Pfam" id="PF03441">
    <property type="entry name" value="FAD_binding_7"/>
    <property type="match status" value="1"/>
</dbReference>
<sequence>MCCLGGESAALSRVNEYFWSKDLIRVYKETRNGMLGPDYSTKFSPWLASGCLSPRLVFEEVKRYEKERLANDSTYWVLFELIWRDYFRFLSVKYGNSLFQIGGPRKVETKKWSQDRVLFESWREGNTGYPLIDANMKELATTGFMSNRGRQIVCSFLVRDMGIDWRMGAEWFETCLLDYDPCSNYGNWTYGAGVGNDPREDRYFSIPKQAQNYDPEGEYVAYWLPELQALSKDKRNSPGKSYIKQIVPLKFGNSNHGHGQSNSSRRQNIWKRK</sequence>
<feature type="binding site" evidence="4">
    <location>
        <begin position="178"/>
        <end position="180"/>
    </location>
    <ligand>
        <name>FAD</name>
        <dbReference type="ChEBI" id="CHEBI:57692"/>
    </ligand>
</feature>
<evidence type="ECO:0000256" key="2">
    <source>
        <dbReference type="ARBA" id="ARBA00022630"/>
    </source>
</evidence>
<keyword evidence="10" id="KW-1185">Reference proteome</keyword>
<evidence type="ECO:0000313" key="9">
    <source>
        <dbReference type="EMBL" id="KAF9616672.1"/>
    </source>
</evidence>
<feature type="site" description="Electron transfer via tryptophanyl radical" evidence="5">
    <location>
        <position position="165"/>
    </location>
</feature>
<evidence type="ECO:0000313" key="10">
    <source>
        <dbReference type="Proteomes" id="UP000631114"/>
    </source>
</evidence>
<dbReference type="InterPro" id="IPR005101">
    <property type="entry name" value="Cryptochr/Photolyase_FAD-bd"/>
</dbReference>
<name>A0A835M513_9MAGN</name>
<evidence type="ECO:0000256" key="3">
    <source>
        <dbReference type="ARBA" id="ARBA00022827"/>
    </source>
</evidence>
<dbReference type="GO" id="GO:0003677">
    <property type="term" value="F:DNA binding"/>
    <property type="evidence" value="ECO:0007669"/>
    <property type="project" value="TreeGrafter"/>
</dbReference>
<feature type="compositionally biased region" description="Low complexity" evidence="7">
    <location>
        <begin position="252"/>
        <end position="264"/>
    </location>
</feature>
<keyword evidence="6" id="KW-0157">Chromophore</keyword>
<feature type="region of interest" description="Disordered" evidence="7">
    <location>
        <begin position="251"/>
        <end position="273"/>
    </location>
</feature>
<dbReference type="Gene3D" id="1.10.579.10">
    <property type="entry name" value="DNA Cyclobutane Dipyrimidine Photolyase, subunit A, domain 3"/>
    <property type="match status" value="1"/>
</dbReference>
<proteinExistence type="inferred from homology"/>
<evidence type="ECO:0000256" key="4">
    <source>
        <dbReference type="PIRSR" id="PIRSR602081-1"/>
    </source>
</evidence>
<reference evidence="9 10" key="1">
    <citation type="submission" date="2020-10" db="EMBL/GenBank/DDBJ databases">
        <title>The Coptis chinensis genome and diversification of protoberbering-type alkaloids.</title>
        <authorList>
            <person name="Wang B."/>
            <person name="Shu S."/>
            <person name="Song C."/>
            <person name="Liu Y."/>
        </authorList>
    </citation>
    <scope>NUCLEOTIDE SEQUENCE [LARGE SCALE GENOMIC DNA]</scope>
    <source>
        <strain evidence="9">HL-2020</strain>
        <tissue evidence="9">Leaf</tissue>
    </source>
</reference>
<dbReference type="InterPro" id="IPR014133">
    <property type="entry name" value="Cry_DASH"/>
</dbReference>
<protein>
    <recommendedName>
        <fullName evidence="6">Cryptochrome DASH</fullName>
    </recommendedName>
</protein>
<gene>
    <name evidence="9" type="ORF">IFM89_031536</name>
</gene>
<dbReference type="OrthoDB" id="435881at2759"/>
<comment type="similarity">
    <text evidence="1 6">Belongs to the DNA photolyase class-1 family.</text>
</comment>
<feature type="site" description="Electron transfer via tryptophanyl radical" evidence="5">
    <location>
        <position position="112"/>
    </location>
</feature>
<dbReference type="SUPFAM" id="SSF48173">
    <property type="entry name" value="Cryptochrome/photolyase FAD-binding domain"/>
    <property type="match status" value="1"/>
</dbReference>
<dbReference type="AlphaFoldDB" id="A0A835M513"/>
<keyword evidence="2 4" id="KW-0285">Flavoprotein</keyword>
<feature type="domain" description="Cryptochrome/DNA photolyase FAD-binding" evidence="8">
    <location>
        <begin position="78"/>
        <end position="240"/>
    </location>
</feature>
<dbReference type="GO" id="GO:0000719">
    <property type="term" value="P:photoreactive repair"/>
    <property type="evidence" value="ECO:0007669"/>
    <property type="project" value="TreeGrafter"/>
</dbReference>
<comment type="cofactor">
    <cofactor evidence="6">
        <name>(6R)-5,10-methylene-5,6,7,8-tetrahydrofolate</name>
        <dbReference type="ChEBI" id="CHEBI:15636"/>
    </cofactor>
    <text evidence="6">Binds 1 5,10-methenyltetrahydrofolate (MTHF) per subunit.</text>
</comment>
<accession>A0A835M513</accession>
<dbReference type="PRINTS" id="PR00147">
    <property type="entry name" value="DNAPHOTLYASE"/>
</dbReference>
<keyword evidence="3 4" id="KW-0274">FAD</keyword>
<dbReference type="EMBL" id="JADFTS010000003">
    <property type="protein sequence ID" value="KAF9616672.1"/>
    <property type="molecule type" value="Genomic_DNA"/>
</dbReference>
<feature type="binding site" evidence="4">
    <location>
        <begin position="80"/>
        <end position="87"/>
    </location>
    <ligand>
        <name>FAD</name>
        <dbReference type="ChEBI" id="CHEBI:57692"/>
    </ligand>
</feature>
<organism evidence="9 10">
    <name type="scientific">Coptis chinensis</name>
    <dbReference type="NCBI Taxonomy" id="261450"/>
    <lineage>
        <taxon>Eukaryota</taxon>
        <taxon>Viridiplantae</taxon>
        <taxon>Streptophyta</taxon>
        <taxon>Embryophyta</taxon>
        <taxon>Tracheophyta</taxon>
        <taxon>Spermatophyta</taxon>
        <taxon>Magnoliopsida</taxon>
        <taxon>Ranunculales</taxon>
        <taxon>Ranunculaceae</taxon>
        <taxon>Coptidoideae</taxon>
        <taxon>Coptis</taxon>
    </lineage>
</organism>
<dbReference type="GO" id="GO:0071949">
    <property type="term" value="F:FAD binding"/>
    <property type="evidence" value="ECO:0007669"/>
    <property type="project" value="TreeGrafter"/>
</dbReference>
<comment type="cofactor">
    <cofactor evidence="4 6">
        <name>FAD</name>
        <dbReference type="ChEBI" id="CHEBI:57692"/>
    </cofactor>
    <text evidence="4 6">Binds 1 FAD per subunit.</text>
</comment>
<evidence type="ECO:0000256" key="7">
    <source>
        <dbReference type="SAM" id="MobiDB-lite"/>
    </source>
</evidence>
<dbReference type="Gene3D" id="1.25.40.80">
    <property type="match status" value="1"/>
</dbReference>